<keyword evidence="2" id="KW-1185">Reference proteome</keyword>
<evidence type="ECO:0000313" key="1">
    <source>
        <dbReference type="EMBL" id="KAJ8625057.1"/>
    </source>
</evidence>
<gene>
    <name evidence="1" type="ORF">MRB53_033587</name>
</gene>
<comment type="caution">
    <text evidence="1">The sequence shown here is derived from an EMBL/GenBank/DDBJ whole genome shotgun (WGS) entry which is preliminary data.</text>
</comment>
<organism evidence="1 2">
    <name type="scientific">Persea americana</name>
    <name type="common">Avocado</name>
    <dbReference type="NCBI Taxonomy" id="3435"/>
    <lineage>
        <taxon>Eukaryota</taxon>
        <taxon>Viridiplantae</taxon>
        <taxon>Streptophyta</taxon>
        <taxon>Embryophyta</taxon>
        <taxon>Tracheophyta</taxon>
        <taxon>Spermatophyta</taxon>
        <taxon>Magnoliopsida</taxon>
        <taxon>Magnoliidae</taxon>
        <taxon>Laurales</taxon>
        <taxon>Lauraceae</taxon>
        <taxon>Persea</taxon>
    </lineage>
</organism>
<proteinExistence type="predicted"/>
<name>A0ACC2KVF5_PERAE</name>
<evidence type="ECO:0000313" key="2">
    <source>
        <dbReference type="Proteomes" id="UP001234297"/>
    </source>
</evidence>
<reference evidence="1 2" key="1">
    <citation type="journal article" date="2022" name="Hortic Res">
        <title>A haplotype resolved chromosomal level avocado genome allows analysis of novel avocado genes.</title>
        <authorList>
            <person name="Nath O."/>
            <person name="Fletcher S.J."/>
            <person name="Hayward A."/>
            <person name="Shaw L.M."/>
            <person name="Masouleh A.K."/>
            <person name="Furtado A."/>
            <person name="Henry R.J."/>
            <person name="Mitter N."/>
        </authorList>
    </citation>
    <scope>NUCLEOTIDE SEQUENCE [LARGE SCALE GENOMIC DNA]</scope>
    <source>
        <strain evidence="2">cv. Hass</strain>
    </source>
</reference>
<dbReference type="Proteomes" id="UP001234297">
    <property type="component" value="Chromosome 11"/>
</dbReference>
<accession>A0ACC2KVF5</accession>
<protein>
    <submittedName>
        <fullName evidence="1">Uncharacterized protein</fullName>
    </submittedName>
</protein>
<dbReference type="EMBL" id="CM056819">
    <property type="protein sequence ID" value="KAJ8625057.1"/>
    <property type="molecule type" value="Genomic_DNA"/>
</dbReference>
<sequence length="172" mass="19194">MVIPFFFRKPSNENKNIRKWTLDPTNADADAEAEEDPSQNQSSSILHKPKKALLFHPPQTQKNPKTHHQSPLLHHHLVQEPNFSIQTKTLHRRRRRPTPLLPRRLPLRILGSVVLNVAFDDVVPGMGGGFLDAVEDGPGVFERADLGIGIGIEREKGGADLGIGIGRCWLLT</sequence>